<dbReference type="EMBL" id="LR796236">
    <property type="protein sequence ID" value="CAB4129672.1"/>
    <property type="molecule type" value="Genomic_DNA"/>
</dbReference>
<evidence type="ECO:0000313" key="1">
    <source>
        <dbReference type="EMBL" id="CAB4129672.1"/>
    </source>
</evidence>
<protein>
    <submittedName>
        <fullName evidence="1">Uncharacterized protein</fullName>
    </submittedName>
</protein>
<name>A0A6J5L8A1_9CAUD</name>
<sequence length="86" mass="9450">MSEETTNEPTNEDLPVFETGFMLLKAKNGNWHVLTDISSPLRLEREVTINEVRVGATEAAHSIGQQQMAALIISALSPQDPSTIEE</sequence>
<reference evidence="1" key="1">
    <citation type="submission" date="2020-04" db="EMBL/GenBank/DDBJ databases">
        <authorList>
            <person name="Chiriac C."/>
            <person name="Salcher M."/>
            <person name="Ghai R."/>
            <person name="Kavagutti S V."/>
        </authorList>
    </citation>
    <scope>NUCLEOTIDE SEQUENCE</scope>
</reference>
<organism evidence="1">
    <name type="scientific">uncultured Caudovirales phage</name>
    <dbReference type="NCBI Taxonomy" id="2100421"/>
    <lineage>
        <taxon>Viruses</taxon>
        <taxon>Duplodnaviria</taxon>
        <taxon>Heunggongvirae</taxon>
        <taxon>Uroviricota</taxon>
        <taxon>Caudoviricetes</taxon>
        <taxon>Peduoviridae</taxon>
        <taxon>Maltschvirus</taxon>
        <taxon>Maltschvirus maltsch</taxon>
    </lineage>
</organism>
<proteinExistence type="predicted"/>
<accession>A0A6J5L8A1</accession>
<gene>
    <name evidence="1" type="ORF">UFOVP115_82</name>
</gene>